<evidence type="ECO:0000259" key="11">
    <source>
        <dbReference type="PROSITE" id="PS50261"/>
    </source>
</evidence>
<feature type="compositionally biased region" description="Pro residues" evidence="8">
    <location>
        <begin position="434"/>
        <end position="487"/>
    </location>
</feature>
<comment type="similarity">
    <text evidence="2">Belongs to the G-protein coupled receptor 2 family. Adhesion G-protein coupled receptor (ADGR) subfamily.</text>
</comment>
<dbReference type="PROSITE" id="PS50261">
    <property type="entry name" value="G_PROTEIN_RECEP_F2_4"/>
    <property type="match status" value="1"/>
</dbReference>
<feature type="compositionally biased region" description="Low complexity" evidence="8">
    <location>
        <begin position="766"/>
        <end position="776"/>
    </location>
</feature>
<dbReference type="Pfam" id="PF00002">
    <property type="entry name" value="7tm_2"/>
    <property type="match status" value="1"/>
</dbReference>
<feature type="compositionally biased region" description="Low complexity" evidence="8">
    <location>
        <begin position="488"/>
        <end position="513"/>
    </location>
</feature>
<feature type="transmembrane region" description="Helical" evidence="9">
    <location>
        <begin position="1522"/>
        <end position="1545"/>
    </location>
</feature>
<feature type="compositionally biased region" description="Pro residues" evidence="8">
    <location>
        <begin position="514"/>
        <end position="524"/>
    </location>
</feature>
<feature type="domain" description="GAIN-B" evidence="10">
    <location>
        <begin position="1121"/>
        <end position="1307"/>
    </location>
</feature>
<dbReference type="PANTHER" id="PTHR45813:SF4">
    <property type="entry name" value="ADHESION G PROTEIN-COUPLED RECEPTOR F5"/>
    <property type="match status" value="1"/>
</dbReference>
<keyword evidence="5 9" id="KW-0472">Membrane</keyword>
<dbReference type="GeneTree" id="ENSGT00940000154603"/>
<dbReference type="InterPro" id="IPR000203">
    <property type="entry name" value="GPS"/>
</dbReference>
<evidence type="ECO:0000256" key="8">
    <source>
        <dbReference type="SAM" id="MobiDB-lite"/>
    </source>
</evidence>
<feature type="compositionally biased region" description="Low complexity" evidence="8">
    <location>
        <begin position="729"/>
        <end position="738"/>
    </location>
</feature>
<dbReference type="InterPro" id="IPR057244">
    <property type="entry name" value="GAIN_B"/>
</dbReference>
<feature type="transmembrane region" description="Helical" evidence="9">
    <location>
        <begin position="1355"/>
        <end position="1375"/>
    </location>
</feature>
<dbReference type="InterPro" id="IPR017981">
    <property type="entry name" value="GPCR_2-like_7TM"/>
</dbReference>
<sequence length="1625" mass="172985">MYLKWILLHDASVLTAGPPVNYEYLITIELQTTNVTVIEDLRSILDKIIYPFPIDSNILISEVNITTVCSPFGAGFQFKCEDPYRWPCDKCLLHGSCDNITDETCGCINALPPDEEYCQLSQLMVYEYLTTIELQTTNVTVIEELRSILDNISYPFPIDNNILISEVNITTVCSPFGAGFQCTCEDPYRWPCDKCLLHGSCDNITDETCGCINALPPDEEYCPPVVYEYLTTIELQTTNVTVIEELRSILDNISYPFPIDSNILISEVNITAVCSPFGAGFQCTCEDPYRWPCDKCLLHGSCDNITDETCGCINALPPDEEYCQLSQLSPPLVYVYLTTIELQTTNVTVIEELRSILDNISYPFPIDSNILISEVNITTVCSPFGAGFQCTCEDPYRWPCDKCLLHGSCDNITDETCGCINALPPDEEYSTSTPSPPPTSTPSPPTTSTTSPPPTSTPSPPPTSTPSPPPTSTPSPPTTSTPSPPPTTTISPPTTSTTSPPPTSSTAPPASTTPSPPPTSPPPTSSTAPPASTTPSPPPTSTPSPPPTSTPSPPPTSTPSPPPTSTPNTSTTSPPPTSTPSPPTTSTTSPPPTSTTSPPPTSTPSPPTTSTTSPPPTSTTSPPPTSTPSPPPTSTPSPQTTSTTSPPPTSTPSPPPTTTISPPTTSTTSPPPTSTTSPPPTSTPSPPPTSTTSPPTTSTTSPPPTSSTAPPASTTSPPPTSTPSPPPTSTTSPPTTSTPSPPPTSTLSPPTTSTTSPPPTSPPPTSTTSPPTTSTTSPPPTSTPSPPPTSTPSPPPTSTTSPPPTSTTSPPPSSIPSPPPTSISSPPPTSTPSPPPTSTTSPPPTTTTSPPPGKTEKNRGRFQIISNATGSRLTISNLIPSDRGESPALRFIQRGRFTTTTLLAAPVLLVNRESNAVCRGGGNTDTPRRCCVQPPYRPQWVGVTPGKHHPTVTGNNCVQYDYRFDCTPTTVTNICRVIGIPGFQASIICNNTRYGEGGVGDESRPGCGPGLEGERLAVCQASGVWLTQTNTCINTYIFTNINDFLTKSEGDVPTFVANLSGLVSDNQTQITDSPVTISAIVDILTNVGNVSTIIKEDTIILNTVDVIVGDVTVESWADLNANRSLNTSSLLLSSMETITQFLSGDDFSVNTSSILLNRTRLSDPFMANINSSLVINLQNTNLTDTFITTITFSTLSNVLPPRTNASFNASQDANATGPEILINAAVVLIQLNGSRALRPNLTLSYRKRNTSLTEDPQCVFWNFQLLDFQGGWDDEGCTFVSDVDDVVECNCDHLTSFSILMSTGLPPGAAEALDIITYIGVAISIVSLVICLIIEALTWKAMTGNTTSYLRHVSLVNIAVSLLIADIWFIIGAAITSETDPTEMVPLAACSAATFFIHLFYLALFFWMLVSALLLFYRMVMVFSHMSKATMLAIGFSLGYGAPLVIAVVTEAATAPQVPQGYIRDNNGCWLRWEDTFALLAFIIPAGVIVFINFVILIVVLTKMLRRGVESSHSEEKNTLLVILRSVAILFPTFGLTWALGVGVMVAPRNLGLHVTFALFNSLQVCGRHIVHLHSGQTLLSKVSNKSLSNQYFIHCLFRGHYNIMNRRRRVPEVSPSSTTGKDMQ</sequence>
<feature type="compositionally biased region" description="Pro residues" evidence="8">
    <location>
        <begin position="573"/>
        <end position="635"/>
    </location>
</feature>
<dbReference type="SMART" id="SM00303">
    <property type="entry name" value="GPS"/>
    <property type="match status" value="1"/>
</dbReference>
<feature type="compositionally biased region" description="Pro residues" evidence="8">
    <location>
        <begin position="669"/>
        <end position="689"/>
    </location>
</feature>
<dbReference type="InterPro" id="IPR057400">
    <property type="entry name" value="ADGRF3/5_N"/>
</dbReference>
<dbReference type="Gene3D" id="2.60.220.50">
    <property type="match status" value="1"/>
</dbReference>
<dbReference type="Ensembl" id="ENSGMOT00000048161.1">
    <property type="protein sequence ID" value="ENSGMOP00000067662.1"/>
    <property type="gene ID" value="ENSGMOG00000023896.1"/>
</dbReference>
<evidence type="ECO:0000259" key="10">
    <source>
        <dbReference type="PROSITE" id="PS50221"/>
    </source>
</evidence>
<organism evidence="12 13">
    <name type="scientific">Gadus morhua</name>
    <name type="common">Atlantic cod</name>
    <dbReference type="NCBI Taxonomy" id="8049"/>
    <lineage>
        <taxon>Eukaryota</taxon>
        <taxon>Metazoa</taxon>
        <taxon>Chordata</taxon>
        <taxon>Craniata</taxon>
        <taxon>Vertebrata</taxon>
        <taxon>Euteleostomi</taxon>
        <taxon>Actinopterygii</taxon>
        <taxon>Neopterygii</taxon>
        <taxon>Teleostei</taxon>
        <taxon>Neoteleostei</taxon>
        <taxon>Acanthomorphata</taxon>
        <taxon>Zeiogadaria</taxon>
        <taxon>Gadariae</taxon>
        <taxon>Gadiformes</taxon>
        <taxon>Gadoidei</taxon>
        <taxon>Gadidae</taxon>
        <taxon>Gadus</taxon>
    </lineage>
</organism>
<protein>
    <recommendedName>
        <fullName evidence="14">Adhesion G protein-coupled receptor F5-like</fullName>
    </recommendedName>
</protein>
<dbReference type="PANTHER" id="PTHR45813">
    <property type="entry name" value="IG-LIKE DOMAIN-CONTAINING PROTEIN"/>
    <property type="match status" value="1"/>
</dbReference>
<dbReference type="Pfam" id="PF25387">
    <property type="entry name" value="ADGRF3_N"/>
    <property type="match status" value="4"/>
</dbReference>
<dbReference type="GO" id="GO:0007189">
    <property type="term" value="P:adenylate cyclase-activating G protein-coupled receptor signaling pathway"/>
    <property type="evidence" value="ECO:0007669"/>
    <property type="project" value="TreeGrafter"/>
</dbReference>
<dbReference type="Pfam" id="PF01825">
    <property type="entry name" value="GPS"/>
    <property type="match status" value="1"/>
</dbReference>
<evidence type="ECO:0000256" key="4">
    <source>
        <dbReference type="ARBA" id="ARBA00022989"/>
    </source>
</evidence>
<name>A0A8C5D0V4_GADMO</name>
<dbReference type="InterPro" id="IPR051587">
    <property type="entry name" value="Adhesion_GPCR"/>
</dbReference>
<feature type="compositionally biased region" description="Pro residues" evidence="8">
    <location>
        <begin position="756"/>
        <end position="765"/>
    </location>
</feature>
<evidence type="ECO:0000256" key="1">
    <source>
        <dbReference type="ARBA" id="ARBA00004141"/>
    </source>
</evidence>
<feature type="compositionally biased region" description="Pro residues" evidence="8">
    <location>
        <begin position="716"/>
        <end position="728"/>
    </location>
</feature>
<evidence type="ECO:0000313" key="13">
    <source>
        <dbReference type="Proteomes" id="UP000694546"/>
    </source>
</evidence>
<dbReference type="OMA" id="APSICGP"/>
<feature type="compositionally biased region" description="Low complexity" evidence="8">
    <location>
        <begin position="658"/>
        <end position="668"/>
    </location>
</feature>
<keyword evidence="7" id="KW-0325">Glycoprotein</keyword>
<feature type="transmembrane region" description="Helical" evidence="9">
    <location>
        <begin position="1395"/>
        <end position="1417"/>
    </location>
</feature>
<dbReference type="GO" id="GO:0016020">
    <property type="term" value="C:membrane"/>
    <property type="evidence" value="ECO:0007669"/>
    <property type="project" value="UniProtKB-SubCell"/>
</dbReference>
<feature type="compositionally biased region" description="Low complexity" evidence="8">
    <location>
        <begin position="525"/>
        <end position="534"/>
    </location>
</feature>
<evidence type="ECO:0000256" key="6">
    <source>
        <dbReference type="ARBA" id="ARBA00023157"/>
    </source>
</evidence>
<comment type="subcellular location">
    <subcellularLocation>
        <location evidence="1">Membrane</location>
        <topology evidence="1">Multi-pass membrane protein</topology>
    </subcellularLocation>
</comment>
<dbReference type="InterPro" id="IPR000832">
    <property type="entry name" value="GPCR_2_secretin-like"/>
</dbReference>
<feature type="transmembrane region" description="Helical" evidence="9">
    <location>
        <begin position="1429"/>
        <end position="1449"/>
    </location>
</feature>
<feature type="compositionally biased region" description="Pro residues" evidence="8">
    <location>
        <begin position="777"/>
        <end position="853"/>
    </location>
</feature>
<keyword evidence="4 9" id="KW-1133">Transmembrane helix</keyword>
<evidence type="ECO:0000256" key="7">
    <source>
        <dbReference type="ARBA" id="ARBA00023180"/>
    </source>
</evidence>
<feature type="compositionally biased region" description="Low complexity" evidence="8">
    <location>
        <begin position="690"/>
        <end position="715"/>
    </location>
</feature>
<proteinExistence type="inferred from homology"/>
<dbReference type="PROSITE" id="PS50221">
    <property type="entry name" value="GAIN_B"/>
    <property type="match status" value="1"/>
</dbReference>
<feature type="compositionally biased region" description="Low complexity" evidence="8">
    <location>
        <begin position="745"/>
        <end position="755"/>
    </location>
</feature>
<dbReference type="Proteomes" id="UP000694546">
    <property type="component" value="Chromosome 21"/>
</dbReference>
<keyword evidence="13" id="KW-1185">Reference proteome</keyword>
<feature type="compositionally biased region" description="Pro residues" evidence="8">
    <location>
        <begin position="645"/>
        <end position="657"/>
    </location>
</feature>
<keyword evidence="6" id="KW-1015">Disulfide bond</keyword>
<reference evidence="12" key="2">
    <citation type="submission" date="2025-09" db="UniProtKB">
        <authorList>
            <consortium name="Ensembl"/>
        </authorList>
    </citation>
    <scope>IDENTIFICATION</scope>
</reference>
<feature type="domain" description="G-protein coupled receptors family 2 profile 2" evidence="11">
    <location>
        <begin position="1313"/>
        <end position="1569"/>
    </location>
</feature>
<evidence type="ECO:0000256" key="5">
    <source>
        <dbReference type="ARBA" id="ARBA00023136"/>
    </source>
</evidence>
<dbReference type="Gene3D" id="1.20.1070.10">
    <property type="entry name" value="Rhodopsin 7-helix transmembrane proteins"/>
    <property type="match status" value="1"/>
</dbReference>
<feature type="transmembrane region" description="Helical" evidence="9">
    <location>
        <begin position="1477"/>
        <end position="1501"/>
    </location>
</feature>
<feature type="region of interest" description="Disordered" evidence="8">
    <location>
        <begin position="427"/>
        <end position="868"/>
    </location>
</feature>
<dbReference type="InterPro" id="IPR046338">
    <property type="entry name" value="GAIN_dom_sf"/>
</dbReference>
<keyword evidence="3 9" id="KW-0812">Transmembrane</keyword>
<dbReference type="PRINTS" id="PR00249">
    <property type="entry name" value="GPCRSECRETIN"/>
</dbReference>
<accession>A0A8C5D0V4</accession>
<evidence type="ECO:0000313" key="12">
    <source>
        <dbReference type="Ensembl" id="ENSGMOP00000067662.1"/>
    </source>
</evidence>
<dbReference type="GO" id="GO:0004930">
    <property type="term" value="F:G protein-coupled receptor activity"/>
    <property type="evidence" value="ECO:0007669"/>
    <property type="project" value="InterPro"/>
</dbReference>
<evidence type="ECO:0000256" key="3">
    <source>
        <dbReference type="ARBA" id="ARBA00022692"/>
    </source>
</evidence>
<dbReference type="GO" id="GO:0007166">
    <property type="term" value="P:cell surface receptor signaling pathway"/>
    <property type="evidence" value="ECO:0007669"/>
    <property type="project" value="InterPro"/>
</dbReference>
<reference evidence="12" key="1">
    <citation type="submission" date="2025-08" db="UniProtKB">
        <authorList>
            <consortium name="Ensembl"/>
        </authorList>
    </citation>
    <scope>IDENTIFICATION</scope>
</reference>
<feature type="transmembrane region" description="Helical" evidence="9">
    <location>
        <begin position="1315"/>
        <end position="1334"/>
    </location>
</feature>
<evidence type="ECO:0000256" key="9">
    <source>
        <dbReference type="SAM" id="Phobius"/>
    </source>
</evidence>
<evidence type="ECO:0000256" key="2">
    <source>
        <dbReference type="ARBA" id="ARBA00007343"/>
    </source>
</evidence>
<evidence type="ECO:0008006" key="14">
    <source>
        <dbReference type="Google" id="ProtNLM"/>
    </source>
</evidence>
<feature type="compositionally biased region" description="Pro residues" evidence="8">
    <location>
        <begin position="535"/>
        <end position="565"/>
    </location>
</feature>